<evidence type="ECO:0000313" key="2">
    <source>
        <dbReference type="EMBL" id="CAF0802746.1"/>
    </source>
</evidence>
<evidence type="ECO:0000313" key="3">
    <source>
        <dbReference type="EMBL" id="CAF0916082.1"/>
    </source>
</evidence>
<evidence type="ECO:0000313" key="4">
    <source>
        <dbReference type="Proteomes" id="UP000663882"/>
    </source>
</evidence>
<dbReference type="Proteomes" id="UP000663882">
    <property type="component" value="Unassembled WGS sequence"/>
</dbReference>
<name>A0A813SMG2_9BILA</name>
<feature type="compositionally biased region" description="Polar residues" evidence="1">
    <location>
        <begin position="1"/>
        <end position="10"/>
    </location>
</feature>
<protein>
    <submittedName>
        <fullName evidence="2">Uncharacterized protein</fullName>
    </submittedName>
</protein>
<feature type="region of interest" description="Disordered" evidence="1">
    <location>
        <begin position="1"/>
        <end position="26"/>
    </location>
</feature>
<dbReference type="EMBL" id="CAJNOU010000209">
    <property type="protein sequence ID" value="CAF0916082.1"/>
    <property type="molecule type" value="Genomic_DNA"/>
</dbReference>
<dbReference type="OrthoDB" id="10016177at2759"/>
<dbReference type="EMBL" id="CAJNOO010000101">
    <property type="protein sequence ID" value="CAF0802746.1"/>
    <property type="molecule type" value="Genomic_DNA"/>
</dbReference>
<sequence>MASTYQNRSRTIGYPTTKKSRAKKPISQQYHSTIKNNPNSIKIRFGNNSSQNSMYKPTSILKKKTFQQQQRRLPYNNRINENVLNWQQPTDLDLFQSRPFYSPIVTPPRLRQLVTPPGSGPYQNYYNLRRFNSPLPPLDDLYSPPIGLDSWGLNSTDYRSTLNANLIRRYPSPLSRYGLGSELQRQKKPYIVVPHLSNLLSPPELSDYASSPQNEAFTNHYINDFIDRSIENEFIPDMLLEVFSELDQEKKQNDRSYRSDIERYYTELNRRMNQDQTNNYLMSDDLIRELDYQRPHISTSNFDSNLSLLRSSDFQEDRSLQTINRLRYHDLPSDVQGRLLTNINQELVDFEIENMLRELSSETLADQPRKIPMMYNTTYNIYNTSRPQVDQIQYNTIEDHAQNKLLDTICLDELIQKYLKQNGSIVDIDDLSRLLDVTMLHNLVDQYQQIDENRSRTLDNYASNKFHINSYMNVTMDLLLNELSSSLIEDMKDLDEQKRRTF</sequence>
<comment type="caution">
    <text evidence="2">The sequence shown here is derived from an EMBL/GenBank/DDBJ whole genome shotgun (WGS) entry which is preliminary data.</text>
</comment>
<accession>A0A813SMG2</accession>
<proteinExistence type="predicted"/>
<evidence type="ECO:0000256" key="1">
    <source>
        <dbReference type="SAM" id="MobiDB-lite"/>
    </source>
</evidence>
<dbReference type="Proteomes" id="UP000663889">
    <property type="component" value="Unassembled WGS sequence"/>
</dbReference>
<gene>
    <name evidence="2" type="ORF">RFH988_LOCUS4005</name>
    <name evidence="3" type="ORF">SEV965_LOCUS6398</name>
</gene>
<reference evidence="2" key="1">
    <citation type="submission" date="2021-02" db="EMBL/GenBank/DDBJ databases">
        <authorList>
            <person name="Nowell W R."/>
        </authorList>
    </citation>
    <scope>NUCLEOTIDE SEQUENCE</scope>
</reference>
<dbReference type="AlphaFoldDB" id="A0A813SMG2"/>
<organism evidence="2 4">
    <name type="scientific">Rotaria sordida</name>
    <dbReference type="NCBI Taxonomy" id="392033"/>
    <lineage>
        <taxon>Eukaryota</taxon>
        <taxon>Metazoa</taxon>
        <taxon>Spiralia</taxon>
        <taxon>Gnathifera</taxon>
        <taxon>Rotifera</taxon>
        <taxon>Eurotatoria</taxon>
        <taxon>Bdelloidea</taxon>
        <taxon>Philodinida</taxon>
        <taxon>Philodinidae</taxon>
        <taxon>Rotaria</taxon>
    </lineage>
</organism>